<dbReference type="Gene3D" id="2.40.128.200">
    <property type="match status" value="1"/>
</dbReference>
<dbReference type="InterPro" id="IPR036328">
    <property type="entry name" value="MliC_sf"/>
</dbReference>
<dbReference type="KEGG" id="mpaf:R5R33_01105"/>
<feature type="domain" description="C-type lysozyme inhibitor" evidence="6">
    <location>
        <begin position="164"/>
        <end position="229"/>
    </location>
</feature>
<gene>
    <name evidence="7" type="ORF">R5R33_01105</name>
</gene>
<dbReference type="RefSeq" id="WP_318954240.1">
    <property type="nucleotide sequence ID" value="NZ_CP137555.1"/>
</dbReference>
<dbReference type="Pfam" id="PF09864">
    <property type="entry name" value="MliC"/>
    <property type="match status" value="1"/>
</dbReference>
<sequence>MPYSFSGRKGGIAIFLGLVAVATLAACERNAPISLEAAPSGGEFSLAVQAAEDNFAKAPVPRDAKPSYDCSAQLDSSIEELICSDKTLAALDRQMAEVFAAASNTQTAQQDKYFKASQRGWIKGRNDCWKAEDKHQCVAASYQQRISELQIQYRLVPTTGSATYLCDGLVVTVTYFATEPPALLARYKGGESIMRVTRSGSGSHYVGRNESIWEHQGEATIVWGYGAPEMYCKVER</sequence>
<evidence type="ECO:0000313" key="8">
    <source>
        <dbReference type="Proteomes" id="UP001302477"/>
    </source>
</evidence>
<dbReference type="PANTHER" id="PTHR37549">
    <property type="entry name" value="LIPOPROTEIN LPRI"/>
    <property type="match status" value="1"/>
</dbReference>
<evidence type="ECO:0000313" key="7">
    <source>
        <dbReference type="EMBL" id="WOX05776.1"/>
    </source>
</evidence>
<dbReference type="SUPFAM" id="SSF141488">
    <property type="entry name" value="YdhA-like"/>
    <property type="match status" value="1"/>
</dbReference>
<dbReference type="EMBL" id="CP137555">
    <property type="protein sequence ID" value="WOX05776.1"/>
    <property type="molecule type" value="Genomic_DNA"/>
</dbReference>
<protein>
    <submittedName>
        <fullName evidence="7">MliC family protein</fullName>
    </submittedName>
</protein>
<reference evidence="7 8" key="1">
    <citation type="submission" date="2023-10" db="EMBL/GenBank/DDBJ databases">
        <title>Description of Microbulbifer bruguierae sp. nov., isolated from the sediments of mangrove plant Bruguiera sexangula and comparative genomic analyses of the genus Microbulbifer.</title>
        <authorList>
            <person name="Long M."/>
        </authorList>
    </citation>
    <scope>NUCLEOTIDE SEQUENCE [LARGE SCALE GENOMIC DNA]</scope>
    <source>
        <strain evidence="7 8">SPO729</strain>
    </source>
</reference>
<dbReference type="InterPro" id="IPR052755">
    <property type="entry name" value="Lysozyme_Inhibitor_LprI"/>
</dbReference>
<evidence type="ECO:0000259" key="5">
    <source>
        <dbReference type="Pfam" id="PF07007"/>
    </source>
</evidence>
<feature type="domain" description="Lysozyme inhibitor LprI-like N-terminal" evidence="5">
    <location>
        <begin position="70"/>
        <end position="149"/>
    </location>
</feature>
<keyword evidence="1" id="KW-0732">Signal</keyword>
<dbReference type="InterPro" id="IPR018660">
    <property type="entry name" value="MliC"/>
</dbReference>
<keyword evidence="3" id="KW-0564">Palmitate</keyword>
<dbReference type="GO" id="GO:0005576">
    <property type="term" value="C:extracellular region"/>
    <property type="evidence" value="ECO:0007669"/>
    <property type="project" value="TreeGrafter"/>
</dbReference>
<evidence type="ECO:0000256" key="1">
    <source>
        <dbReference type="ARBA" id="ARBA00022729"/>
    </source>
</evidence>
<evidence type="ECO:0000259" key="6">
    <source>
        <dbReference type="Pfam" id="PF09864"/>
    </source>
</evidence>
<accession>A0AAU0N001</accession>
<keyword evidence="8" id="KW-1185">Reference proteome</keyword>
<dbReference type="PANTHER" id="PTHR37549:SF1">
    <property type="entry name" value="LIPOPROTEIN LPRI"/>
    <property type="match status" value="1"/>
</dbReference>
<dbReference type="InterPro" id="IPR009739">
    <property type="entry name" value="LprI-like_N"/>
</dbReference>
<dbReference type="AlphaFoldDB" id="A0AAU0N001"/>
<name>A0AAU0N001_9GAMM</name>
<proteinExistence type="predicted"/>
<keyword evidence="4" id="KW-0449">Lipoprotein</keyword>
<evidence type="ECO:0000256" key="2">
    <source>
        <dbReference type="ARBA" id="ARBA00023136"/>
    </source>
</evidence>
<dbReference type="Proteomes" id="UP001302477">
    <property type="component" value="Chromosome"/>
</dbReference>
<evidence type="ECO:0000256" key="4">
    <source>
        <dbReference type="ARBA" id="ARBA00023288"/>
    </source>
</evidence>
<evidence type="ECO:0000256" key="3">
    <source>
        <dbReference type="ARBA" id="ARBA00023139"/>
    </source>
</evidence>
<organism evidence="7 8">
    <name type="scientific">Microbulbifer pacificus</name>
    <dbReference type="NCBI Taxonomy" id="407164"/>
    <lineage>
        <taxon>Bacteria</taxon>
        <taxon>Pseudomonadati</taxon>
        <taxon>Pseudomonadota</taxon>
        <taxon>Gammaproteobacteria</taxon>
        <taxon>Cellvibrionales</taxon>
        <taxon>Microbulbiferaceae</taxon>
        <taxon>Microbulbifer</taxon>
    </lineage>
</organism>
<keyword evidence="2" id="KW-0472">Membrane</keyword>
<dbReference type="Pfam" id="PF07007">
    <property type="entry name" value="LprI"/>
    <property type="match status" value="1"/>
</dbReference>